<gene>
    <name evidence="3" type="primary">lpxI</name>
    <name evidence="3" type="ORF">IV417_05440</name>
</gene>
<keyword evidence="3" id="KW-0378">Hydrolase</keyword>
<evidence type="ECO:0000313" key="3">
    <source>
        <dbReference type="EMBL" id="MBT0956819.1"/>
    </source>
</evidence>
<name>A0AAP2G7T0_9RHOB</name>
<dbReference type="Gene3D" id="3.40.50.20">
    <property type="match status" value="1"/>
</dbReference>
<dbReference type="RefSeq" id="WP_327793007.1">
    <property type="nucleotide sequence ID" value="NZ_JADQAZ010000001.1"/>
</dbReference>
<dbReference type="InterPro" id="IPR041255">
    <property type="entry name" value="LpxI_N"/>
</dbReference>
<dbReference type="Pfam" id="PF17930">
    <property type="entry name" value="LpxI_N"/>
    <property type="match status" value="1"/>
</dbReference>
<keyword evidence="4" id="KW-1185">Reference proteome</keyword>
<dbReference type="InterPro" id="IPR053174">
    <property type="entry name" value="LpxI"/>
</dbReference>
<feature type="domain" description="LpxI C-terminal" evidence="1">
    <location>
        <begin position="132"/>
        <end position="267"/>
    </location>
</feature>
<evidence type="ECO:0000259" key="1">
    <source>
        <dbReference type="Pfam" id="PF06230"/>
    </source>
</evidence>
<proteinExistence type="predicted"/>
<dbReference type="Pfam" id="PF06230">
    <property type="entry name" value="LpxI_C"/>
    <property type="match status" value="1"/>
</dbReference>
<evidence type="ECO:0000259" key="2">
    <source>
        <dbReference type="Pfam" id="PF17930"/>
    </source>
</evidence>
<dbReference type="PANTHER" id="PTHR39962:SF1">
    <property type="entry name" value="LPXI FAMILY PROTEIN"/>
    <property type="match status" value="1"/>
</dbReference>
<accession>A0AAP2G7T0</accession>
<dbReference type="GO" id="GO:0016787">
    <property type="term" value="F:hydrolase activity"/>
    <property type="evidence" value="ECO:0007669"/>
    <property type="project" value="UniProtKB-KW"/>
</dbReference>
<dbReference type="EMBL" id="JADQAZ010000001">
    <property type="protein sequence ID" value="MBT0956819.1"/>
    <property type="molecule type" value="Genomic_DNA"/>
</dbReference>
<dbReference type="InterPro" id="IPR043167">
    <property type="entry name" value="LpxI_C_sf"/>
</dbReference>
<reference evidence="3 4" key="1">
    <citation type="journal article" date="2021" name="Arch. Microbiol.">
        <title>Harenicola maris gen. nov., sp. nov. isolated from the Sea of Japan shallow sediments.</title>
        <authorList>
            <person name="Romanenko L.A."/>
            <person name="Kurilenko V.V."/>
            <person name="Chernysheva N.Y."/>
            <person name="Tekutyeva L.A."/>
            <person name="Velansky P.V."/>
            <person name="Svetashev V.I."/>
            <person name="Isaeva M.P."/>
        </authorList>
    </citation>
    <scope>NUCLEOTIDE SEQUENCE [LARGE SCALE GENOMIC DNA]</scope>
    <source>
        <strain evidence="3 4">KMM 3653</strain>
    </source>
</reference>
<comment type="caution">
    <text evidence="3">The sequence shown here is derived from an EMBL/GenBank/DDBJ whole genome shotgun (WGS) entry which is preliminary data.</text>
</comment>
<protein>
    <submittedName>
        <fullName evidence="3">UDP-2,3-diacylglucosamine diphosphatase LpxI</fullName>
        <ecNumber evidence="3">3.6.1.54</ecNumber>
    </submittedName>
</protein>
<dbReference type="Gene3D" id="3.40.140.80">
    <property type="match status" value="1"/>
</dbReference>
<dbReference type="EC" id="3.6.1.54" evidence="3"/>
<dbReference type="PANTHER" id="PTHR39962">
    <property type="entry name" value="BLL4848 PROTEIN"/>
    <property type="match status" value="1"/>
</dbReference>
<dbReference type="AlphaFoldDB" id="A0AAP2G7T0"/>
<feature type="domain" description="LpxI N-terminal" evidence="2">
    <location>
        <begin position="3"/>
        <end position="128"/>
    </location>
</feature>
<evidence type="ECO:0000313" key="4">
    <source>
        <dbReference type="Proteomes" id="UP001315686"/>
    </source>
</evidence>
<organism evidence="3 4">
    <name type="scientific">Harenicola maris</name>
    <dbReference type="NCBI Taxonomy" id="2841044"/>
    <lineage>
        <taxon>Bacteria</taxon>
        <taxon>Pseudomonadati</taxon>
        <taxon>Pseudomonadota</taxon>
        <taxon>Alphaproteobacteria</taxon>
        <taxon>Rhodobacterales</taxon>
        <taxon>Paracoccaceae</taxon>
        <taxon>Harenicola</taxon>
    </lineage>
</organism>
<dbReference type="Proteomes" id="UP001315686">
    <property type="component" value="Unassembled WGS sequence"/>
</dbReference>
<dbReference type="InterPro" id="IPR010415">
    <property type="entry name" value="LpxI_C"/>
</dbReference>
<sequence>MRAIVAGAGHLPEILAARLQGAPHRLCALEGFVPEGWAALDVDVFRIEQIGSLLNRLVEAGVTQVCFAGVIRRPEMDPTKVDAASAPLLGRLVAAAGQGDDGALRAVAALFEERGMQVIGAQDIAPDLLPQAGCLTQAEPTEAQRADAARAEEIVEALGRADVGQACVVAKGQALTVEGLGGTDWMLRSIDPAGRARAPWMPQGGLLFKAPKPTQDRRFDMPTVGPTTIALAHSAGLEGIVIKAEGVFLIDPQASIAAANDAGLFLWVRP</sequence>